<keyword evidence="3" id="KW-1185">Reference proteome</keyword>
<proteinExistence type="predicted"/>
<feature type="transmembrane region" description="Helical" evidence="1">
    <location>
        <begin position="31"/>
        <end position="49"/>
    </location>
</feature>
<organism evidence="2 3">
    <name type="scientific">Luteitalea pratensis</name>
    <dbReference type="NCBI Taxonomy" id="1855912"/>
    <lineage>
        <taxon>Bacteria</taxon>
        <taxon>Pseudomonadati</taxon>
        <taxon>Acidobacteriota</taxon>
        <taxon>Vicinamibacteria</taxon>
        <taxon>Vicinamibacterales</taxon>
        <taxon>Vicinamibacteraceae</taxon>
        <taxon>Luteitalea</taxon>
    </lineage>
</organism>
<keyword evidence="1" id="KW-1133">Transmembrane helix</keyword>
<sequence length="425" mass="46066">MGARLAAEGCFARLMPPCQDGTYAKRDLRAVVAWIVVALLVGVGTPACAPKVTRRQTDIMENLGKVSVSAAVLRARVNDLADRFAGRIEESADRIEGETKTVDARRRALALKVDVIPAVYTAGYRVDPLAAAIDVWVLAFQFGAYVQTGAGRDLFGAQQELVQAAARDVIADADTVLRSVVSQPEYFDSARGKVETWARTHPIAHTFGSRPSGSSVLAELKSDERDAFLAVGSASDTLENLSERLNTYATQLPKQARWHSEILASELTAEIATALAIDRTIPDIHDVGAAARGASGVLSDLNRLFDVERAMLEVERRAVLAGIDQQRLESLDFVTSERHALVAAIREERLALVAALRQERIEAIAEIDAIKTRAVDTSLAGLKNLVDYTFWRVAVLLTSLLCVAALFGAIALWLLLRRARVPATS</sequence>
<keyword evidence="1" id="KW-0812">Transmembrane</keyword>
<evidence type="ECO:0008006" key="4">
    <source>
        <dbReference type="Google" id="ProtNLM"/>
    </source>
</evidence>
<evidence type="ECO:0000313" key="2">
    <source>
        <dbReference type="EMBL" id="AMY09079.1"/>
    </source>
</evidence>
<gene>
    <name evidence="2" type="ORF">LuPra_02290</name>
</gene>
<reference evidence="3" key="2">
    <citation type="submission" date="2016-04" db="EMBL/GenBank/DDBJ databases">
        <title>First Complete Genome Sequence of a Subdivision 6 Acidobacterium.</title>
        <authorList>
            <person name="Huang S."/>
            <person name="Vieira S."/>
            <person name="Bunk B."/>
            <person name="Riedel T."/>
            <person name="Sproeer C."/>
            <person name="Overmann J."/>
        </authorList>
    </citation>
    <scope>NUCLEOTIDE SEQUENCE [LARGE SCALE GENOMIC DNA]</scope>
    <source>
        <strain evidence="3">DSM 100886 HEG_-6_39</strain>
    </source>
</reference>
<feature type="transmembrane region" description="Helical" evidence="1">
    <location>
        <begin position="393"/>
        <end position="416"/>
    </location>
</feature>
<keyword evidence="1" id="KW-0472">Membrane</keyword>
<dbReference type="AlphaFoldDB" id="A0A143PMT4"/>
<evidence type="ECO:0000313" key="3">
    <source>
        <dbReference type="Proteomes" id="UP000076079"/>
    </source>
</evidence>
<dbReference type="Proteomes" id="UP000076079">
    <property type="component" value="Chromosome"/>
</dbReference>
<protein>
    <recommendedName>
        <fullName evidence="4">Chemotaxis protein</fullName>
    </recommendedName>
</protein>
<dbReference type="EMBL" id="CP015136">
    <property type="protein sequence ID" value="AMY09079.1"/>
    <property type="molecule type" value="Genomic_DNA"/>
</dbReference>
<accession>A0A143PMT4</accession>
<name>A0A143PMT4_LUTPR</name>
<evidence type="ECO:0000256" key="1">
    <source>
        <dbReference type="SAM" id="Phobius"/>
    </source>
</evidence>
<dbReference type="KEGG" id="abac:LuPra_02290"/>
<reference evidence="2 3" key="1">
    <citation type="journal article" date="2016" name="Genome Announc.">
        <title>First Complete Genome Sequence of a Subdivision 6 Acidobacterium Strain.</title>
        <authorList>
            <person name="Huang S."/>
            <person name="Vieira S."/>
            <person name="Bunk B."/>
            <person name="Riedel T."/>
            <person name="Sproer C."/>
            <person name="Overmann J."/>
        </authorList>
    </citation>
    <scope>NUCLEOTIDE SEQUENCE [LARGE SCALE GENOMIC DNA]</scope>
    <source>
        <strain evidence="3">DSM 100886 HEG_-6_39</strain>
    </source>
</reference>